<organism evidence="5">
    <name type="scientific">Tanacetum cinerariifolium</name>
    <name type="common">Dalmatian daisy</name>
    <name type="synonym">Chrysanthemum cinerariifolium</name>
    <dbReference type="NCBI Taxonomy" id="118510"/>
    <lineage>
        <taxon>Eukaryota</taxon>
        <taxon>Viridiplantae</taxon>
        <taxon>Streptophyta</taxon>
        <taxon>Embryophyta</taxon>
        <taxon>Tracheophyta</taxon>
        <taxon>Spermatophyta</taxon>
        <taxon>Magnoliopsida</taxon>
        <taxon>eudicotyledons</taxon>
        <taxon>Gunneridae</taxon>
        <taxon>Pentapetalae</taxon>
        <taxon>asterids</taxon>
        <taxon>campanulids</taxon>
        <taxon>Asterales</taxon>
        <taxon>Asteraceae</taxon>
        <taxon>Asteroideae</taxon>
        <taxon>Anthemideae</taxon>
        <taxon>Anthemidinae</taxon>
        <taxon>Tanacetum</taxon>
    </lineage>
</organism>
<evidence type="ECO:0000256" key="2">
    <source>
        <dbReference type="ARBA" id="ARBA00022801"/>
    </source>
</evidence>
<dbReference type="InterPro" id="IPR025724">
    <property type="entry name" value="GAG-pre-integrase_dom"/>
</dbReference>
<sequence>LVLLIHEVIRPEPNIPLRANLGVLHIWPSIEENRVTRPNKYSKLFATKAIQADCDVKATNIILQGLPPESQQYLHNQSSTPLSITYPPNDFQSSIHHNVYSPSSFIPQVEYSPSVNQQLEFSQPDSSIIVLGSSKLRTSSNPRQQATINNERVTLQPIQGRQASLAGDPGIAEAQPIQTVITHNAAYQADDLDAYDSDCDEINTAKVTLMANLSHYGLDNLAKFEPKLYDGNVIEKTNAIVIRDFEETLMLAEESRSKMLLKQKDPMMSEKKVNTTPVAYANFMSSQEPTSSTGPTKVESQEKDMVIMKLKERIKSLSGNMKEDKIKKELGEIETINIELALKDNIRKLKGKAVVDDAITSHPIDLELLKVDVAQLAPKLWNNRIAHDDYLKHTQEETATLREIVKQGRSLNPLNTFLDYVFKKTLKGKVKKPTGNVFTNIRYIWRPTGQTFTIVGNVCLLTGITTPAEVPFRKPIAIQSNTPKPVVTLGSTFSNVPSSSIDECRLSKLFSGTVKFGNDHVAKITGYGDYQIGNVTILRVYFVDGLGHNLFFVGQLCDSDLEVAFRQHTCFIRNLKGVDLLTESRGNNLYTLSLGDMMASSPICLLSKVSKTKSWLWHRRLSHLNFGAINHLAKQSLVRGLPKLKFEKDHLCSVCAIGKSKKKSYKPKYKDTNQEKLYLLHMDLYGPMPVESVNGKKYVGISHETSVARSQQQNNVLERCNRTLIKAALFDQDAPSPSNSQTTPETQPPVILNDVKEDNHDIEVLHMGNDLYFGISIPEVPSDQSSSSDIIHTIVHPDHQISKHNSKLTKDHPLETMQEELNEFERLEVWELVPRLDKVIVITLKWIYKVKLDDLGGILKKKAWLVACGYRQEEGIDFEESFALVARLEAIRVFLTYVAHMNMVVYQMDVKTAFLNGNLREEVYVSQSNGFVDPDKPNHVYKLKKPLYGLKQAPHACFESYDPVDTPMVEKSKLDEDKEGKPVDLSHYHGMIGTLLYLTASRPDLQFSICMCARYQARPTEKHLHAVKRIFAFADADHPGCQDIGRSTSGSMQVLGDKLIRWSNHINIIYQFIKDHVESGLIELYFVNTEYQLADIFTKALGRERIEFLINKLGMRSFTSETLQKLTDELDE</sequence>
<dbReference type="Pfam" id="PF13976">
    <property type="entry name" value="gag_pre-integrs"/>
    <property type="match status" value="1"/>
</dbReference>
<dbReference type="PANTHER" id="PTHR42648">
    <property type="entry name" value="TRANSPOSASE, PUTATIVE-RELATED"/>
    <property type="match status" value="1"/>
</dbReference>
<evidence type="ECO:0000313" key="5">
    <source>
        <dbReference type="EMBL" id="GEY30972.1"/>
    </source>
</evidence>
<gene>
    <name evidence="5" type="ORF">Tci_402946</name>
</gene>
<evidence type="ECO:0000259" key="3">
    <source>
        <dbReference type="Pfam" id="PF07727"/>
    </source>
</evidence>
<evidence type="ECO:0000256" key="1">
    <source>
        <dbReference type="ARBA" id="ARBA00022723"/>
    </source>
</evidence>
<dbReference type="EMBL" id="BKCJ010167975">
    <property type="protein sequence ID" value="GEY30972.1"/>
    <property type="molecule type" value="Genomic_DNA"/>
</dbReference>
<dbReference type="Pfam" id="PF07727">
    <property type="entry name" value="RVT_2"/>
    <property type="match status" value="1"/>
</dbReference>
<dbReference type="GO" id="GO:0016787">
    <property type="term" value="F:hydrolase activity"/>
    <property type="evidence" value="ECO:0007669"/>
    <property type="project" value="UniProtKB-KW"/>
</dbReference>
<comment type="caution">
    <text evidence="5">The sequence shown here is derived from an EMBL/GenBank/DDBJ whole genome shotgun (WGS) entry which is preliminary data.</text>
</comment>
<dbReference type="AlphaFoldDB" id="A0A699HLK8"/>
<feature type="domain" description="Reverse transcriptase Ty1/copia-type" evidence="3">
    <location>
        <begin position="828"/>
        <end position="959"/>
    </location>
</feature>
<proteinExistence type="predicted"/>
<keyword evidence="1" id="KW-0479">Metal-binding</keyword>
<dbReference type="SUPFAM" id="SSF56672">
    <property type="entry name" value="DNA/RNA polymerases"/>
    <property type="match status" value="1"/>
</dbReference>
<reference evidence="5" key="1">
    <citation type="journal article" date="2019" name="Sci. Rep.">
        <title>Draft genome of Tanacetum cinerariifolium, the natural source of mosquito coil.</title>
        <authorList>
            <person name="Yamashiro T."/>
            <person name="Shiraishi A."/>
            <person name="Satake H."/>
            <person name="Nakayama K."/>
        </authorList>
    </citation>
    <scope>NUCLEOTIDE SEQUENCE</scope>
</reference>
<feature type="domain" description="GAG-pre-integrase" evidence="4">
    <location>
        <begin position="588"/>
        <end position="660"/>
    </location>
</feature>
<name>A0A699HLK8_TANCI</name>
<dbReference type="GO" id="GO:0046872">
    <property type="term" value="F:metal ion binding"/>
    <property type="evidence" value="ECO:0007669"/>
    <property type="project" value="UniProtKB-KW"/>
</dbReference>
<accession>A0A699HLK8</accession>
<dbReference type="InterPro" id="IPR039537">
    <property type="entry name" value="Retrotran_Ty1/copia-like"/>
</dbReference>
<dbReference type="PANTHER" id="PTHR42648:SF32">
    <property type="entry name" value="RIBONUCLEASE H-LIKE DOMAIN, GAG-PRE-INTEGRASE DOMAIN PROTEIN-RELATED"/>
    <property type="match status" value="1"/>
</dbReference>
<dbReference type="InterPro" id="IPR043502">
    <property type="entry name" value="DNA/RNA_pol_sf"/>
</dbReference>
<keyword evidence="2" id="KW-0378">Hydrolase</keyword>
<dbReference type="InterPro" id="IPR013103">
    <property type="entry name" value="RVT_2"/>
</dbReference>
<protein>
    <submittedName>
        <fullName evidence="5">Integrase, catalytic region, zinc finger, CCHC-type, peptidase aspartic, catalytic</fullName>
    </submittedName>
</protein>
<feature type="non-terminal residue" evidence="5">
    <location>
        <position position="1"/>
    </location>
</feature>
<evidence type="ECO:0000259" key="4">
    <source>
        <dbReference type="Pfam" id="PF13976"/>
    </source>
</evidence>